<dbReference type="SUPFAM" id="SSF56053">
    <property type="entry name" value="Ribosomal protein L6"/>
    <property type="match status" value="2"/>
</dbReference>
<evidence type="ECO:0000256" key="1">
    <source>
        <dbReference type="ARBA" id="ARBA00009356"/>
    </source>
</evidence>
<dbReference type="GO" id="GO:0003735">
    <property type="term" value="F:structural constituent of ribosome"/>
    <property type="evidence" value="ECO:0007669"/>
    <property type="project" value="UniProtKB-UniRule"/>
</dbReference>
<accession>A0A7U9XVJ9</accession>
<dbReference type="InterPro" id="IPR000702">
    <property type="entry name" value="Ribosomal_uL6-like"/>
</dbReference>
<dbReference type="RefSeq" id="WP_176239738.1">
    <property type="nucleotide sequence ID" value="NZ_AP024412.1"/>
</dbReference>
<dbReference type="KEGG" id="manr:MPAN_002370"/>
<evidence type="ECO:0000256" key="3">
    <source>
        <dbReference type="ARBA" id="ARBA00022884"/>
    </source>
</evidence>
<dbReference type="GO" id="GO:0002181">
    <property type="term" value="P:cytoplasmic translation"/>
    <property type="evidence" value="ECO:0007669"/>
    <property type="project" value="TreeGrafter"/>
</dbReference>
<evidence type="ECO:0000313" key="11">
    <source>
        <dbReference type="Proteomes" id="UP000620133"/>
    </source>
</evidence>
<keyword evidence="2 6" id="KW-0699">rRNA-binding</keyword>
<dbReference type="AlphaFoldDB" id="A0A7U9XVJ9"/>
<evidence type="ECO:0000256" key="4">
    <source>
        <dbReference type="ARBA" id="ARBA00022980"/>
    </source>
</evidence>
<keyword evidence="3 6" id="KW-0694">RNA-binding</keyword>
<protein>
    <recommendedName>
        <fullName evidence="6">Large ribosomal subunit protein uL6</fullName>
    </recommendedName>
</protein>
<keyword evidence="11" id="KW-1185">Reference proteome</keyword>
<evidence type="ECO:0000256" key="2">
    <source>
        <dbReference type="ARBA" id="ARBA00022730"/>
    </source>
</evidence>
<dbReference type="Proteomes" id="UP000620133">
    <property type="component" value="Chromosome"/>
</dbReference>
<dbReference type="GO" id="GO:0022625">
    <property type="term" value="C:cytosolic large ribosomal subunit"/>
    <property type="evidence" value="ECO:0007669"/>
    <property type="project" value="UniProtKB-UniRule"/>
</dbReference>
<comment type="function">
    <text evidence="6 8">This protein binds to the 23S rRNA, and is important in its secondary structure. It is located near the subunit interface in the base of the L7/L12 stalk, and near the tRNA binding site of the peptidyltransferase center.</text>
</comment>
<dbReference type="InterPro" id="IPR020040">
    <property type="entry name" value="Ribosomal_uL6_a/b-dom"/>
</dbReference>
<dbReference type="FunFam" id="3.90.930.12:FF:000002">
    <property type="entry name" value="50S ribosomal protein L6"/>
    <property type="match status" value="1"/>
</dbReference>
<evidence type="ECO:0000256" key="6">
    <source>
        <dbReference type="HAMAP-Rule" id="MF_01365"/>
    </source>
</evidence>
<evidence type="ECO:0000313" key="10">
    <source>
        <dbReference type="EMBL" id="BCR35344.1"/>
    </source>
</evidence>
<feature type="domain" description="Large ribosomal subunit protein uL6 alpha-beta" evidence="9">
    <location>
        <begin position="11"/>
        <end position="83"/>
    </location>
</feature>
<dbReference type="PRINTS" id="PR00059">
    <property type="entry name" value="RIBOSOMALL6"/>
</dbReference>
<dbReference type="Pfam" id="PF00347">
    <property type="entry name" value="Ribosomal_L6"/>
    <property type="match status" value="2"/>
</dbReference>
<dbReference type="GO" id="GO:0019843">
    <property type="term" value="F:rRNA binding"/>
    <property type="evidence" value="ECO:0007669"/>
    <property type="project" value="UniProtKB-UniRule"/>
</dbReference>
<dbReference type="InterPro" id="IPR019906">
    <property type="entry name" value="Ribosomal_uL6_bac-type"/>
</dbReference>
<reference evidence="10" key="1">
    <citation type="submission" date="2021-01" db="EMBL/GenBank/DDBJ databases">
        <title>Draft genome sequence of Acholeplasmataceae bacterium strain Mahy22.</title>
        <authorList>
            <person name="Watanabe M."/>
            <person name="Kojima H."/>
            <person name="Fukui M."/>
        </authorList>
    </citation>
    <scope>NUCLEOTIDE SEQUENCE</scope>
    <source>
        <strain evidence="10">Mahy22</strain>
    </source>
</reference>
<sequence>MSRIGNKVIQVPANVTVTVSPENYVVVKGPKGQLEYQYNQNLTIKLEGNEIAVTRPNDEIFSRKIHGTTRALIQNMITGVVDGFKKQLEIRGVGYRALLQGNTVVLSMGFSHPVELEIPEGVTVTIPKNTDVIIEGVDKQAVGEFAAKIRKVRKPEPYLGKGIRYVGEYVPRKAGKTAK</sequence>
<dbReference type="FunFam" id="3.90.930.12:FF:000001">
    <property type="entry name" value="50S ribosomal protein L6"/>
    <property type="match status" value="1"/>
</dbReference>
<organism evidence="10 11">
    <name type="scientific">Mariniplasma anaerobium</name>
    <dbReference type="NCBI Taxonomy" id="2735436"/>
    <lineage>
        <taxon>Bacteria</taxon>
        <taxon>Bacillati</taxon>
        <taxon>Mycoplasmatota</taxon>
        <taxon>Mollicutes</taxon>
        <taxon>Acholeplasmatales</taxon>
        <taxon>Acholeplasmataceae</taxon>
        <taxon>Mariniplasma</taxon>
    </lineage>
</organism>
<keyword evidence="4 6" id="KW-0689">Ribosomal protein</keyword>
<dbReference type="PANTHER" id="PTHR11655">
    <property type="entry name" value="60S/50S RIBOSOMAL PROTEIN L6/L9"/>
    <property type="match status" value="1"/>
</dbReference>
<dbReference type="PIRSF" id="PIRSF002162">
    <property type="entry name" value="Ribosomal_L6"/>
    <property type="match status" value="1"/>
</dbReference>
<comment type="subunit">
    <text evidence="6">Part of the 50S ribosomal subunit.</text>
</comment>
<evidence type="ECO:0000256" key="7">
    <source>
        <dbReference type="RuleBase" id="RU003869"/>
    </source>
</evidence>
<evidence type="ECO:0000256" key="5">
    <source>
        <dbReference type="ARBA" id="ARBA00023274"/>
    </source>
</evidence>
<gene>
    <name evidence="6 10" type="primary">rplF</name>
    <name evidence="10" type="ORF">MPAN_002370</name>
</gene>
<keyword evidence="5 6" id="KW-0687">Ribonucleoprotein</keyword>
<dbReference type="NCBIfam" id="TIGR03654">
    <property type="entry name" value="L6_bact"/>
    <property type="match status" value="1"/>
</dbReference>
<dbReference type="PANTHER" id="PTHR11655:SF14">
    <property type="entry name" value="LARGE RIBOSOMAL SUBUNIT PROTEIN UL6M"/>
    <property type="match status" value="1"/>
</dbReference>
<name>A0A7U9XVJ9_9MOLU</name>
<comment type="similarity">
    <text evidence="1 6 7">Belongs to the universal ribosomal protein uL6 family.</text>
</comment>
<dbReference type="HAMAP" id="MF_01365_B">
    <property type="entry name" value="Ribosomal_uL6_B"/>
    <property type="match status" value="1"/>
</dbReference>
<dbReference type="InterPro" id="IPR036789">
    <property type="entry name" value="Ribosomal_uL6-like_a/b-dom_sf"/>
</dbReference>
<evidence type="ECO:0000256" key="8">
    <source>
        <dbReference type="RuleBase" id="RU003870"/>
    </source>
</evidence>
<proteinExistence type="inferred from homology"/>
<dbReference type="Gene3D" id="3.90.930.12">
    <property type="entry name" value="Ribosomal protein L6, alpha-beta domain"/>
    <property type="match status" value="2"/>
</dbReference>
<evidence type="ECO:0000259" key="9">
    <source>
        <dbReference type="Pfam" id="PF00347"/>
    </source>
</evidence>
<dbReference type="EMBL" id="AP024412">
    <property type="protein sequence ID" value="BCR35344.1"/>
    <property type="molecule type" value="Genomic_DNA"/>
</dbReference>
<feature type="domain" description="Large ribosomal subunit protein uL6 alpha-beta" evidence="9">
    <location>
        <begin position="92"/>
        <end position="165"/>
    </location>
</feature>